<dbReference type="GO" id="GO:0016740">
    <property type="term" value="F:transferase activity"/>
    <property type="evidence" value="ECO:0007669"/>
    <property type="project" value="UniProtKB-KW"/>
</dbReference>
<dbReference type="AlphaFoldDB" id="A0A1I4PDD4"/>
<accession>A0A1I4PDD4</accession>
<keyword evidence="3" id="KW-1185">Reference proteome</keyword>
<proteinExistence type="predicted"/>
<protein>
    <submittedName>
        <fullName evidence="2">Polysaccharide pyruvyl transferase</fullName>
    </submittedName>
</protein>
<keyword evidence="2" id="KW-0808">Transferase</keyword>
<dbReference type="PANTHER" id="PTHR36836:SF1">
    <property type="entry name" value="COLANIC ACID BIOSYNTHESIS PROTEIN WCAK"/>
    <property type="match status" value="1"/>
</dbReference>
<evidence type="ECO:0000259" key="1">
    <source>
        <dbReference type="Pfam" id="PF04230"/>
    </source>
</evidence>
<reference evidence="3" key="1">
    <citation type="submission" date="2016-10" db="EMBL/GenBank/DDBJ databases">
        <authorList>
            <person name="Varghese N."/>
            <person name="Submissions S."/>
        </authorList>
    </citation>
    <scope>NUCLEOTIDE SEQUENCE [LARGE SCALE GENOMIC DNA]</scope>
    <source>
        <strain evidence="3">CGMCC 1.4250</strain>
    </source>
</reference>
<dbReference type="Pfam" id="PF04230">
    <property type="entry name" value="PS_pyruv_trans"/>
    <property type="match status" value="1"/>
</dbReference>
<dbReference type="InterPro" id="IPR007345">
    <property type="entry name" value="Polysacch_pyruvyl_Trfase"/>
</dbReference>
<evidence type="ECO:0000313" key="3">
    <source>
        <dbReference type="Proteomes" id="UP000198565"/>
    </source>
</evidence>
<dbReference type="STRING" id="334253.SAMN04487943_1114"/>
<dbReference type="RefSeq" id="WP_091484982.1">
    <property type="nucleotide sequence ID" value="NZ_FOTR01000011.1"/>
</dbReference>
<name>A0A1I4PDD4_9BACI</name>
<dbReference type="OrthoDB" id="3199616at2"/>
<sequence length="432" mass="50601">MRNVKLGITGPMSESNFGDFAMFINNVYELGVNEIVAFSYNKGFSQKIINDYLNSYKIKNVEVILKESLDGPEKTNKDINKKVGYLPFNAPTLTPIDILHQIDNYSELESNIKEIDVLVVNGGGYFNHLWNNSLWRQDMLKKIIAPILVANQLNKPIYFTGNSYGPFDQSEEFFNYIFNYIKNVRFGVRDKMYSNVYLSRIGIDSQKQVFIPDDLFIINNDLLNLPRKEFKDLSNIGKYIAVEIYYPLDELKDIIEDLKRFSDEIYSKYGYSIIFLPFDFNNGGMNQGEFLKNNLEHFYLYDISKTGYLPIEDVAHIIKQAELVFCTRYHALVLAVGQGTPVINMMKKVCNDHRYYFNKNYGILQYVFEGIQFNEMDFIKRDLVETLEYLEENILNVINSQKQVFNNKRYSENLTTLRNKRLNYLDNILNRK</sequence>
<organism evidence="2 3">
    <name type="scientific">Gracilibacillus orientalis</name>
    <dbReference type="NCBI Taxonomy" id="334253"/>
    <lineage>
        <taxon>Bacteria</taxon>
        <taxon>Bacillati</taxon>
        <taxon>Bacillota</taxon>
        <taxon>Bacilli</taxon>
        <taxon>Bacillales</taxon>
        <taxon>Bacillaceae</taxon>
        <taxon>Gracilibacillus</taxon>
    </lineage>
</organism>
<dbReference type="EMBL" id="FOTR01000011">
    <property type="protein sequence ID" value="SFM25710.1"/>
    <property type="molecule type" value="Genomic_DNA"/>
</dbReference>
<evidence type="ECO:0000313" key="2">
    <source>
        <dbReference type="EMBL" id="SFM25710.1"/>
    </source>
</evidence>
<dbReference type="Proteomes" id="UP000198565">
    <property type="component" value="Unassembled WGS sequence"/>
</dbReference>
<gene>
    <name evidence="2" type="ORF">SAMN04487943_1114</name>
</gene>
<dbReference type="PANTHER" id="PTHR36836">
    <property type="entry name" value="COLANIC ACID BIOSYNTHESIS PROTEIN WCAK"/>
    <property type="match status" value="1"/>
</dbReference>
<feature type="domain" description="Polysaccharide pyruvyl transferase" evidence="1">
    <location>
        <begin position="52"/>
        <end position="344"/>
    </location>
</feature>